<protein>
    <recommendedName>
        <fullName evidence="3">Phage protein</fullName>
    </recommendedName>
</protein>
<evidence type="ECO:0000313" key="1">
    <source>
        <dbReference type="EMBL" id="MDL0090063.1"/>
    </source>
</evidence>
<gene>
    <name evidence="1" type="ORF">NYG85_11925</name>
</gene>
<dbReference type="Proteomes" id="UP001173801">
    <property type="component" value="Unassembled WGS sequence"/>
</dbReference>
<reference evidence="1" key="1">
    <citation type="submission" date="2022-08" db="EMBL/GenBank/DDBJ databases">
        <authorList>
            <person name="Wang H."/>
        </authorList>
    </citation>
    <scope>NUCLEOTIDE SEQUENCE</scope>
    <source>
        <strain evidence="1">PS10</strain>
    </source>
</reference>
<dbReference type="RefSeq" id="WP_284938878.1">
    <property type="nucleotide sequence ID" value="NZ_JANURM010000045.1"/>
</dbReference>
<keyword evidence="2" id="KW-1185">Reference proteome</keyword>
<reference evidence="1" key="2">
    <citation type="journal article" date="2023" name="Microorganisms">
        <title>Isolation and Genomic Characteristics of Cat-Borne Campylobacter felis sp. nov. and Sheep-Borne Campylobacter ovis sp. nov.</title>
        <authorList>
            <person name="Wang H."/>
            <person name="Li Y."/>
            <person name="Gu Y."/>
            <person name="Zhou G."/>
            <person name="Chen X."/>
            <person name="Zhang X."/>
            <person name="Shao Z."/>
            <person name="Zhang J."/>
            <person name="Zhang M."/>
        </authorList>
    </citation>
    <scope>NUCLEOTIDE SEQUENCE</scope>
    <source>
        <strain evidence="1">PS10</strain>
    </source>
</reference>
<comment type="caution">
    <text evidence="1">The sequence shown here is derived from an EMBL/GenBank/DDBJ whole genome shotgun (WGS) entry which is preliminary data.</text>
</comment>
<sequence length="70" mass="7866">MARVRKVCKSGGVAAQIEAKTNLTMRKFCELNGLKYKSLLKGYYAKNAIRVLKSYGIKIERNLANNRVCA</sequence>
<name>A0ABT7HTW0_9BACT</name>
<organism evidence="1 2">
    <name type="scientific">Campylobacter gastrosuis</name>
    <dbReference type="NCBI Taxonomy" id="2974576"/>
    <lineage>
        <taxon>Bacteria</taxon>
        <taxon>Pseudomonadati</taxon>
        <taxon>Campylobacterota</taxon>
        <taxon>Epsilonproteobacteria</taxon>
        <taxon>Campylobacterales</taxon>
        <taxon>Campylobacteraceae</taxon>
        <taxon>Campylobacter</taxon>
    </lineage>
</organism>
<evidence type="ECO:0008006" key="3">
    <source>
        <dbReference type="Google" id="ProtNLM"/>
    </source>
</evidence>
<evidence type="ECO:0000313" key="2">
    <source>
        <dbReference type="Proteomes" id="UP001173801"/>
    </source>
</evidence>
<accession>A0ABT7HTW0</accession>
<proteinExistence type="predicted"/>
<dbReference type="EMBL" id="JANURM010000045">
    <property type="protein sequence ID" value="MDL0090063.1"/>
    <property type="molecule type" value="Genomic_DNA"/>
</dbReference>